<dbReference type="PANTHER" id="PTHR45646:SF11">
    <property type="entry name" value="SERINE_THREONINE-PROTEIN KINASE DOA"/>
    <property type="match status" value="1"/>
</dbReference>
<dbReference type="InterPro" id="IPR011059">
    <property type="entry name" value="Metal-dep_hydrolase_composite"/>
</dbReference>
<dbReference type="EMBL" id="CVQI01015113">
    <property type="protein sequence ID" value="CRK23683.1"/>
    <property type="molecule type" value="Genomic_DNA"/>
</dbReference>
<dbReference type="SUPFAM" id="SSF51556">
    <property type="entry name" value="Metallo-dependent hydrolases"/>
    <property type="match status" value="1"/>
</dbReference>
<dbReference type="PANTHER" id="PTHR45646">
    <property type="entry name" value="SERINE/THREONINE-PROTEIN KINASE DOA-RELATED"/>
    <property type="match status" value="1"/>
</dbReference>
<feature type="chain" id="PRO_5002566606" description="Protein kinase domain-containing protein" evidence="7">
    <location>
        <begin position="17"/>
        <end position="793"/>
    </location>
</feature>
<dbReference type="InterPro" id="IPR011009">
    <property type="entry name" value="Kinase-like_dom_sf"/>
</dbReference>
<evidence type="ECO:0000256" key="5">
    <source>
        <dbReference type="ARBA" id="ARBA00022840"/>
    </source>
</evidence>
<evidence type="ECO:0000313" key="10">
    <source>
        <dbReference type="Proteomes" id="UP000045706"/>
    </source>
</evidence>
<dbReference type="Gene3D" id="3.20.20.140">
    <property type="entry name" value="Metal-dependent hydrolases"/>
    <property type="match status" value="1"/>
</dbReference>
<dbReference type="GO" id="GO:0004674">
    <property type="term" value="F:protein serine/threonine kinase activity"/>
    <property type="evidence" value="ECO:0007669"/>
    <property type="project" value="UniProtKB-KW"/>
</dbReference>
<evidence type="ECO:0000256" key="4">
    <source>
        <dbReference type="ARBA" id="ARBA00022777"/>
    </source>
</evidence>
<dbReference type="Gene3D" id="1.10.510.10">
    <property type="entry name" value="Transferase(Phosphotransferase) domain 1"/>
    <property type="match status" value="1"/>
</dbReference>
<evidence type="ECO:0000256" key="7">
    <source>
        <dbReference type="SAM" id="SignalP"/>
    </source>
</evidence>
<keyword evidence="7" id="KW-0732">Signal</keyword>
<dbReference type="InterPro" id="IPR000719">
    <property type="entry name" value="Prot_kinase_dom"/>
</dbReference>
<dbReference type="InterPro" id="IPR051175">
    <property type="entry name" value="CLK_kinases"/>
</dbReference>
<feature type="signal peptide" evidence="7">
    <location>
        <begin position="1"/>
        <end position="16"/>
    </location>
</feature>
<dbReference type="GO" id="GO:0043484">
    <property type="term" value="P:regulation of RNA splicing"/>
    <property type="evidence" value="ECO:0007669"/>
    <property type="project" value="TreeGrafter"/>
</dbReference>
<reference evidence="10" key="1">
    <citation type="submission" date="2015-05" db="EMBL/GenBank/DDBJ databases">
        <authorList>
            <person name="Fogelqvist Johan"/>
        </authorList>
    </citation>
    <scope>NUCLEOTIDE SEQUENCE [LARGE SCALE GENOMIC DNA]</scope>
</reference>
<dbReference type="SUPFAM" id="SSF51338">
    <property type="entry name" value="Composite domain of metallo-dependent hydrolases"/>
    <property type="match status" value="1"/>
</dbReference>
<accession>A0A0G4LNQ1</accession>
<dbReference type="Gene3D" id="2.30.40.10">
    <property type="entry name" value="Urease, subunit C, domain 1"/>
    <property type="match status" value="1"/>
</dbReference>
<dbReference type="Proteomes" id="UP000045706">
    <property type="component" value="Unassembled WGS sequence"/>
</dbReference>
<dbReference type="Pfam" id="PF00069">
    <property type="entry name" value="Pkinase"/>
    <property type="match status" value="1"/>
</dbReference>
<evidence type="ECO:0000256" key="6">
    <source>
        <dbReference type="SAM" id="MobiDB-lite"/>
    </source>
</evidence>
<gene>
    <name evidence="9" type="ORF">BN1723_013074</name>
</gene>
<organism evidence="9 10">
    <name type="scientific">Verticillium longisporum</name>
    <name type="common">Verticillium dahliae var. longisporum</name>
    <dbReference type="NCBI Taxonomy" id="100787"/>
    <lineage>
        <taxon>Eukaryota</taxon>
        <taxon>Fungi</taxon>
        <taxon>Dikarya</taxon>
        <taxon>Ascomycota</taxon>
        <taxon>Pezizomycotina</taxon>
        <taxon>Sordariomycetes</taxon>
        <taxon>Hypocreomycetidae</taxon>
        <taxon>Glomerellales</taxon>
        <taxon>Plectosphaerellaceae</taxon>
        <taxon>Verticillium</taxon>
    </lineage>
</organism>
<evidence type="ECO:0000313" key="9">
    <source>
        <dbReference type="EMBL" id="CRK23683.1"/>
    </source>
</evidence>
<keyword evidence="4" id="KW-0418">Kinase</keyword>
<keyword evidence="2" id="KW-0808">Transferase</keyword>
<dbReference type="Gene3D" id="3.30.200.20">
    <property type="entry name" value="Phosphorylase Kinase, domain 1"/>
    <property type="match status" value="1"/>
</dbReference>
<feature type="region of interest" description="Disordered" evidence="6">
    <location>
        <begin position="377"/>
        <end position="396"/>
    </location>
</feature>
<dbReference type="InterPro" id="IPR032466">
    <property type="entry name" value="Metal_Hydrolase"/>
</dbReference>
<protein>
    <recommendedName>
        <fullName evidence="8">Protein kinase domain-containing protein</fullName>
    </recommendedName>
</protein>
<dbReference type="GO" id="GO:0016810">
    <property type="term" value="F:hydrolase activity, acting on carbon-nitrogen (but not peptide) bonds"/>
    <property type="evidence" value="ECO:0007669"/>
    <property type="project" value="InterPro"/>
</dbReference>
<dbReference type="SMART" id="SM00220">
    <property type="entry name" value="S_TKc"/>
    <property type="match status" value="1"/>
</dbReference>
<evidence type="ECO:0000256" key="3">
    <source>
        <dbReference type="ARBA" id="ARBA00022741"/>
    </source>
</evidence>
<dbReference type="Pfam" id="PF01979">
    <property type="entry name" value="Amidohydro_1"/>
    <property type="match status" value="1"/>
</dbReference>
<keyword evidence="5" id="KW-0067">ATP-binding</keyword>
<dbReference type="SUPFAM" id="SSF56112">
    <property type="entry name" value="Protein kinase-like (PK-like)"/>
    <property type="match status" value="1"/>
</dbReference>
<proteinExistence type="predicted"/>
<evidence type="ECO:0000256" key="1">
    <source>
        <dbReference type="ARBA" id="ARBA00022527"/>
    </source>
</evidence>
<dbReference type="GO" id="GO:0005634">
    <property type="term" value="C:nucleus"/>
    <property type="evidence" value="ECO:0007669"/>
    <property type="project" value="TreeGrafter"/>
</dbReference>
<feature type="domain" description="Protein kinase" evidence="8">
    <location>
        <begin position="376"/>
        <end position="791"/>
    </location>
</feature>
<dbReference type="AlphaFoldDB" id="A0A0G4LNQ1"/>
<keyword evidence="1" id="KW-0723">Serine/threonine-protein kinase</keyword>
<dbReference type="PROSITE" id="PS50011">
    <property type="entry name" value="PROTEIN_KINASE_DOM"/>
    <property type="match status" value="1"/>
</dbReference>
<feature type="compositionally biased region" description="Acidic residues" evidence="6">
    <location>
        <begin position="713"/>
        <end position="725"/>
    </location>
</feature>
<keyword evidence="3" id="KW-0547">Nucleotide-binding</keyword>
<feature type="region of interest" description="Disordered" evidence="6">
    <location>
        <begin position="705"/>
        <end position="725"/>
    </location>
</feature>
<evidence type="ECO:0000259" key="8">
    <source>
        <dbReference type="PROSITE" id="PS50011"/>
    </source>
</evidence>
<sequence>MARLLSLLALASTAVGSSILFEGGTIISWDDASSSTTITRNGSLLITNDTITGIYAAGQSVPRPSGNDTQIIDATDKILTPGFIDTHRHGWQTAYRTLGSNTSLWEYFGRYGEYASAGRYTADDVYLSQLTGLYESINAGVTTTLDHASHTWSNETAEAGLRASVDSGARVFWAYAIRDITNFTIAEQIGNFRDLARAAIYEGTPTSLGIAHDTFSSDAQGAAAVVALAKELNVSVITTHLLEGPWGFSNSPELLQSLDILNTSIPVVFSHASFLGFTAHELLKATDQHISITPESELHYGHLHPTSHLLLDQASLGVDTHFTFSTDILTQARLWLQRVRALFYAQGLDAWKIPVNSPMSAGQAFMLATAGGARALRRERKASKGGPGSRNQRQWQAGTTSMGMEVTGSNQFVVLKIGVSKHGNRALLAIQQNLASKAPEDSDSRFVVALLDSFIQEGLNGQHPCLVLEPMAPSVSSILNAPWKILDLRNLQPRRFSTQKTKAVLRDVLRGLRFLHSNDIVHGDLQSGNMLFFVRDLNSISTDELRQDINSSRIEYLKRKDGKMDKWAPKYLIVAMPLNDYVLPDEEQHVKIIDLESAFAESEPPPRIVTPVALRAPETILGGPVNRGIDIWSLGCLLFELLTGMPLFQLAVMGNADEALDDDHMIQFAEVLSPLPESLMSKWPRAGRYFGPNGERLEAVAGEFEEDSLHSDEDLDEEEEDDFDDDEVEFPPGGFGPPLPCDSLEKLFGDNKPQDVDEDEEKAILSLLRWMLQYDVSKRPTVDQLLEHAWFKT</sequence>
<dbReference type="GO" id="GO:0005524">
    <property type="term" value="F:ATP binding"/>
    <property type="evidence" value="ECO:0007669"/>
    <property type="project" value="UniProtKB-KW"/>
</dbReference>
<evidence type="ECO:0000256" key="2">
    <source>
        <dbReference type="ARBA" id="ARBA00022679"/>
    </source>
</evidence>
<name>A0A0G4LNQ1_VERLO</name>
<dbReference type="InterPro" id="IPR006680">
    <property type="entry name" value="Amidohydro-rel"/>
</dbReference>